<comment type="caution">
    <text evidence="7">The sequence shown here is derived from an EMBL/GenBank/DDBJ whole genome shotgun (WGS) entry which is preliminary data.</text>
</comment>
<evidence type="ECO:0000256" key="4">
    <source>
        <dbReference type="ARBA" id="ARBA00024863"/>
    </source>
</evidence>
<reference evidence="7" key="2">
    <citation type="journal article" date="2023" name="IMA Fungus">
        <title>Comparative genomic study of the Penicillium genus elucidates a diverse pangenome and 15 lateral gene transfer events.</title>
        <authorList>
            <person name="Petersen C."/>
            <person name="Sorensen T."/>
            <person name="Nielsen M.R."/>
            <person name="Sondergaard T.E."/>
            <person name="Sorensen J.L."/>
            <person name="Fitzpatrick D.A."/>
            <person name="Frisvad J.C."/>
            <person name="Nielsen K.L."/>
        </authorList>
    </citation>
    <scope>NUCLEOTIDE SEQUENCE</scope>
    <source>
        <strain evidence="7">IBT 30069</strain>
    </source>
</reference>
<dbReference type="PANTHER" id="PTHR12771:SF56">
    <property type="entry name" value="CED-12"/>
    <property type="match status" value="1"/>
</dbReference>
<dbReference type="InterPro" id="IPR016024">
    <property type="entry name" value="ARM-type_fold"/>
</dbReference>
<dbReference type="Gene3D" id="1.25.10.10">
    <property type="entry name" value="Leucine-rich Repeat Variant"/>
    <property type="match status" value="1"/>
</dbReference>
<feature type="region of interest" description="Disordered" evidence="5">
    <location>
        <begin position="247"/>
        <end position="276"/>
    </location>
</feature>
<keyword evidence="3" id="KW-0729">SH3-binding</keyword>
<keyword evidence="1" id="KW-0053">Apoptosis</keyword>
<evidence type="ECO:0000259" key="6">
    <source>
        <dbReference type="PROSITE" id="PS51335"/>
    </source>
</evidence>
<dbReference type="InterPro" id="IPR050868">
    <property type="entry name" value="ELMO_domain-containing"/>
</dbReference>
<reference evidence="7" key="1">
    <citation type="submission" date="2022-11" db="EMBL/GenBank/DDBJ databases">
        <authorList>
            <person name="Petersen C."/>
        </authorList>
    </citation>
    <scope>NUCLEOTIDE SEQUENCE</scope>
    <source>
        <strain evidence="7">IBT 30069</strain>
    </source>
</reference>
<dbReference type="PROSITE" id="PS51335">
    <property type="entry name" value="ELMO"/>
    <property type="match status" value="1"/>
</dbReference>
<dbReference type="Gene3D" id="2.30.29.30">
    <property type="entry name" value="Pleckstrin-homology domain (PH domain)/Phosphotyrosine-binding domain (PTB)"/>
    <property type="match status" value="1"/>
</dbReference>
<dbReference type="GO" id="GO:0005886">
    <property type="term" value="C:plasma membrane"/>
    <property type="evidence" value="ECO:0007669"/>
    <property type="project" value="TreeGrafter"/>
</dbReference>
<evidence type="ECO:0000256" key="3">
    <source>
        <dbReference type="ARBA" id="ARBA00023036"/>
    </source>
</evidence>
<dbReference type="OrthoDB" id="28413at2759"/>
<dbReference type="GO" id="GO:0006915">
    <property type="term" value="P:apoptotic process"/>
    <property type="evidence" value="ECO:0007669"/>
    <property type="project" value="UniProtKB-KW"/>
</dbReference>
<dbReference type="PANTHER" id="PTHR12771">
    <property type="entry name" value="ENGULFMENT AND CELL MOTILITY"/>
    <property type="match status" value="1"/>
</dbReference>
<protein>
    <recommendedName>
        <fullName evidence="6">ELMO domain-containing protein</fullName>
    </recommendedName>
</protein>
<dbReference type="Pfam" id="PF04727">
    <property type="entry name" value="ELMO_CED12"/>
    <property type="match status" value="1"/>
</dbReference>
<comment type="function">
    <text evidence="4">Involved in cytoskeletal rearrangements required for phagocytosis of apoptotic cells and cell motility. Acts in association with DOCK1 and CRK. Was initially proposed to be required in complex with DOCK1 to activate Rac Rho small GTPases. May enhance the guanine nucleotide exchange factor (GEF) activity of DOCK1.</text>
</comment>
<dbReference type="EMBL" id="JAPQKH010000002">
    <property type="protein sequence ID" value="KAJ5112949.1"/>
    <property type="molecule type" value="Genomic_DNA"/>
</dbReference>
<dbReference type="InterPro" id="IPR024574">
    <property type="entry name" value="ELMO_ARM"/>
</dbReference>
<dbReference type="Proteomes" id="UP001149165">
    <property type="component" value="Unassembled WGS sequence"/>
</dbReference>
<dbReference type="InterPro" id="IPR001849">
    <property type="entry name" value="PH_domain"/>
</dbReference>
<evidence type="ECO:0000256" key="1">
    <source>
        <dbReference type="ARBA" id="ARBA00022703"/>
    </source>
</evidence>
<evidence type="ECO:0000313" key="8">
    <source>
        <dbReference type="Proteomes" id="UP001149165"/>
    </source>
</evidence>
<dbReference type="Pfam" id="PF11841">
    <property type="entry name" value="ELMO_ARM"/>
    <property type="match status" value="1"/>
</dbReference>
<evidence type="ECO:0000256" key="5">
    <source>
        <dbReference type="SAM" id="MobiDB-lite"/>
    </source>
</evidence>
<proteinExistence type="predicted"/>
<dbReference type="Pfam" id="PF16457">
    <property type="entry name" value="PH_12"/>
    <property type="match status" value="1"/>
</dbReference>
<organism evidence="7 8">
    <name type="scientific">Penicillium angulare</name>
    <dbReference type="NCBI Taxonomy" id="116970"/>
    <lineage>
        <taxon>Eukaryota</taxon>
        <taxon>Fungi</taxon>
        <taxon>Dikarya</taxon>
        <taxon>Ascomycota</taxon>
        <taxon>Pezizomycotina</taxon>
        <taxon>Eurotiomycetes</taxon>
        <taxon>Eurotiomycetidae</taxon>
        <taxon>Eurotiales</taxon>
        <taxon>Aspergillaceae</taxon>
        <taxon>Penicillium</taxon>
    </lineage>
</organism>
<keyword evidence="8" id="KW-1185">Reference proteome</keyword>
<dbReference type="GO" id="GO:0007015">
    <property type="term" value="P:actin filament organization"/>
    <property type="evidence" value="ECO:0007669"/>
    <property type="project" value="TreeGrafter"/>
</dbReference>
<dbReference type="GO" id="GO:0017124">
    <property type="term" value="F:SH3 domain binding"/>
    <property type="evidence" value="ECO:0007669"/>
    <property type="project" value="UniProtKB-KW"/>
</dbReference>
<feature type="region of interest" description="Disordered" evidence="5">
    <location>
        <begin position="588"/>
        <end position="611"/>
    </location>
</feature>
<gene>
    <name evidence="7" type="ORF">N7456_001483</name>
</gene>
<name>A0A9W9KN53_9EURO</name>
<dbReference type="InterPro" id="IPR011989">
    <property type="entry name" value="ARM-like"/>
</dbReference>
<accession>A0A9W9KN53</accession>
<evidence type="ECO:0000313" key="7">
    <source>
        <dbReference type="EMBL" id="KAJ5112949.1"/>
    </source>
</evidence>
<dbReference type="AlphaFoldDB" id="A0A9W9KN53"/>
<evidence type="ECO:0000256" key="2">
    <source>
        <dbReference type="ARBA" id="ARBA00022907"/>
    </source>
</evidence>
<keyword evidence="2" id="KW-0581">Phagocytosis</keyword>
<feature type="domain" description="ELMO" evidence="6">
    <location>
        <begin position="240"/>
        <end position="421"/>
    </location>
</feature>
<dbReference type="InterPro" id="IPR006816">
    <property type="entry name" value="ELMO_dom"/>
</dbReference>
<dbReference type="SUPFAM" id="SSF48371">
    <property type="entry name" value="ARM repeat"/>
    <property type="match status" value="1"/>
</dbReference>
<sequence>MESVNVAELVDRLGSEEDAVRKMAVFKLQGNIGDPSFADLFITEGGLTRLRYLTLHASGNTLAYSLTSFARLLEVDKGWECVDQELVERIVELIVTHPLVNILRGAMSILVSVVSHPHTGLNPAESDVFGFRALKPAIAIYPQFLEMLVSRLSSADHALCANALQLINSLMRDSITYDSETEWPKFIQKLQDLGVIRAVYVLMQDSALQDLAPPLLEFQSLTKVLLRKWRDIPLSQDKPEHRRALKGIHLASNPAKGPEEATENGDDTRRSKRHHPEKWRRLGFESESPVAEFYEMGYLGMMDLADYVRSHQDEFQKMLLEQSTKPSRQRCPIARASLAVTSILYEHFEVEKSDMDDSKNYMLMESRSSLDKLFKPLLLHWTRLHVAGLQAFFRMWKATAAETEDLDKLVEMVRILIESVVGGAGRTKDVQDVEEELANYEYHRLRELQMELLELTYEDAWGQHLRQVREELHHEALQFVKEQRIRCLLQGAWFSLDSTSKSEPASTRSTGSCQYVQLSHNRRYLHFGEFDSMGEGAPELDALPEKIDLSIVSSVVSNISTNPDNSSSATVKTAPRQASTKITIHGYAQTSNGTGHSKSHGHARTGSRSTQKETVLLTLRPASHSVASEWLDGLLMILNQQPITSETTKLIDLVGNYGLKIRLLNVRFDDAAFAGEVPPVPARDGLDEDYYYDVFGGV</sequence>
<dbReference type="InterPro" id="IPR011993">
    <property type="entry name" value="PH-like_dom_sf"/>
</dbReference>